<feature type="region of interest" description="Disordered" evidence="6">
    <location>
        <begin position="1"/>
        <end position="27"/>
    </location>
</feature>
<comment type="similarity">
    <text evidence="2">Belongs to the major facilitator superfamily. Proton-dependent oligopeptide transporter (POT/PTR) (TC 2.A.17) family.</text>
</comment>
<dbReference type="GO" id="GO:0022857">
    <property type="term" value="F:transmembrane transporter activity"/>
    <property type="evidence" value="ECO:0007669"/>
    <property type="project" value="InterPro"/>
</dbReference>
<feature type="transmembrane region" description="Helical" evidence="7">
    <location>
        <begin position="387"/>
        <end position="407"/>
    </location>
</feature>
<dbReference type="InterPro" id="IPR000109">
    <property type="entry name" value="POT_fam"/>
</dbReference>
<evidence type="ECO:0000313" key="8">
    <source>
        <dbReference type="EMBL" id="BAK04665.1"/>
    </source>
</evidence>
<dbReference type="Pfam" id="PF00854">
    <property type="entry name" value="PTR2"/>
    <property type="match status" value="1"/>
</dbReference>
<keyword evidence="3 7" id="KW-0812">Transmembrane</keyword>
<dbReference type="GO" id="GO:0016020">
    <property type="term" value="C:membrane"/>
    <property type="evidence" value="ECO:0007669"/>
    <property type="project" value="UniProtKB-SubCell"/>
</dbReference>
<feature type="transmembrane region" description="Helical" evidence="7">
    <location>
        <begin position="197"/>
        <end position="217"/>
    </location>
</feature>
<evidence type="ECO:0000256" key="5">
    <source>
        <dbReference type="ARBA" id="ARBA00023136"/>
    </source>
</evidence>
<feature type="transmembrane region" description="Helical" evidence="7">
    <location>
        <begin position="427"/>
        <end position="448"/>
    </location>
</feature>
<keyword evidence="5 7" id="KW-0472">Membrane</keyword>
<protein>
    <submittedName>
        <fullName evidence="8">Predicted protein</fullName>
    </submittedName>
</protein>
<evidence type="ECO:0000256" key="7">
    <source>
        <dbReference type="SAM" id="Phobius"/>
    </source>
</evidence>
<feature type="transmembrane region" description="Helical" evidence="7">
    <location>
        <begin position="550"/>
        <end position="568"/>
    </location>
</feature>
<accession>F2EBE3</accession>
<keyword evidence="4 7" id="KW-1133">Transmembrane helix</keyword>
<dbReference type="CDD" id="cd17416">
    <property type="entry name" value="MFS_NPF1_2"/>
    <property type="match status" value="1"/>
</dbReference>
<dbReference type="PANTHER" id="PTHR11654">
    <property type="entry name" value="OLIGOPEPTIDE TRANSPORTER-RELATED"/>
    <property type="match status" value="1"/>
</dbReference>
<dbReference type="InterPro" id="IPR036259">
    <property type="entry name" value="MFS_trans_sf"/>
</dbReference>
<feature type="transmembrane region" description="Helical" evidence="7">
    <location>
        <begin position="107"/>
        <end position="129"/>
    </location>
</feature>
<feature type="transmembrane region" description="Helical" evidence="7">
    <location>
        <begin position="499"/>
        <end position="518"/>
    </location>
</feature>
<dbReference type="Gene3D" id="1.20.1250.20">
    <property type="entry name" value="MFS general substrate transporter like domains"/>
    <property type="match status" value="1"/>
</dbReference>
<evidence type="ECO:0000256" key="3">
    <source>
        <dbReference type="ARBA" id="ARBA00022692"/>
    </source>
</evidence>
<feature type="compositionally biased region" description="Gly residues" evidence="6">
    <location>
        <begin position="10"/>
        <end position="25"/>
    </location>
</feature>
<evidence type="ECO:0000256" key="4">
    <source>
        <dbReference type="ARBA" id="ARBA00022989"/>
    </source>
</evidence>
<feature type="transmembrane region" description="Helical" evidence="7">
    <location>
        <begin position="346"/>
        <end position="367"/>
    </location>
</feature>
<reference evidence="8" key="1">
    <citation type="journal article" date="2011" name="Plant Physiol.">
        <title>Comprehensive sequence analysis of 24,783 barley full-length cDNAs derived from 12 clone libraries.</title>
        <authorList>
            <person name="Matsumoto T."/>
            <person name="Tanaka T."/>
            <person name="Sakai H."/>
            <person name="Amano N."/>
            <person name="Kanamori H."/>
            <person name="Kurita K."/>
            <person name="Kikuta A."/>
            <person name="Kamiya K."/>
            <person name="Yamamoto M."/>
            <person name="Ikawa H."/>
            <person name="Fujii N."/>
            <person name="Hori K."/>
            <person name="Itoh T."/>
            <person name="Sato K."/>
        </authorList>
    </citation>
    <scope>NUCLEOTIDE SEQUENCE</scope>
    <source>
        <tissue evidence="8">Seed</tissue>
    </source>
</reference>
<evidence type="ECO:0000256" key="2">
    <source>
        <dbReference type="ARBA" id="ARBA00005982"/>
    </source>
</evidence>
<feature type="transmembrane region" description="Helical" evidence="7">
    <location>
        <begin position="468"/>
        <end position="487"/>
    </location>
</feature>
<feature type="transmembrane region" description="Helical" evidence="7">
    <location>
        <begin position="223"/>
        <end position="243"/>
    </location>
</feature>
<feature type="transmembrane region" description="Helical" evidence="7">
    <location>
        <begin position="149"/>
        <end position="169"/>
    </location>
</feature>
<dbReference type="AlphaFoldDB" id="F2EBE3"/>
<proteinExistence type="evidence at transcript level"/>
<sequence length="607" mass="66677">MAAPAAEVEMGGGEGLPEGDAGGGGARRRRRPLGWRCMPFIIATETFEKVGSVGVAANLTVYLVKRYNIGQLAAANITNIFYGTLNFAPLLGAFISDAYLGRFRTLAYGSFFSLLGMLGLTLSASVPALKPPGCSPTARLGGHCNSPSTLQLSVLYLSLAFLTIGGGAIRPCSLPFGVDQFDMTDEKSRKGLNSYYNWYYGTTTAALVFSMTILIYIQNSISWPIGFGIPTFFMLMSIIILFMGTRLYVHVPPEGSIFTGIAQVLVASFKKRRLKLPHPDNINQQELLLFSPPIGGRRIFRLPLTSQFRFLNKGAIVRDGDINDDGSARNSWELCSIQQIEEVKCLLRIVPICISGIICFVALAQQFTYIILQTLTMDCHLGTHFEIPAGSVISISLIALTAFLPIYDRILVPIARRFTRVESGITLLQRQGIGLVISPISMVVAGLVEQKRRNSALSNGGKSPMSVLWLAPQLILMGIAEAFNAVGQIEFYNKQFPEQMLTLAGSLFFVTLAGANYLSTALANITRKVTTRDGHTSWLTDDINLGKLDYFFYFIALIGVLNLFYFLICSHYYQYKSMSLHAEESIKVRTKEEAEAEVDANTDAPKK</sequence>
<evidence type="ECO:0000256" key="6">
    <source>
        <dbReference type="SAM" id="MobiDB-lite"/>
    </source>
</evidence>
<organism evidence="8">
    <name type="scientific">Hordeum vulgare subsp. vulgare</name>
    <name type="common">Domesticated barley</name>
    <dbReference type="NCBI Taxonomy" id="112509"/>
    <lineage>
        <taxon>Eukaryota</taxon>
        <taxon>Viridiplantae</taxon>
        <taxon>Streptophyta</taxon>
        <taxon>Embryophyta</taxon>
        <taxon>Tracheophyta</taxon>
        <taxon>Spermatophyta</taxon>
        <taxon>Magnoliopsida</taxon>
        <taxon>Liliopsida</taxon>
        <taxon>Poales</taxon>
        <taxon>Poaceae</taxon>
        <taxon>BOP clade</taxon>
        <taxon>Pooideae</taxon>
        <taxon>Triticodae</taxon>
        <taxon>Triticeae</taxon>
        <taxon>Hordeinae</taxon>
        <taxon>Hordeum</taxon>
    </lineage>
</organism>
<feature type="transmembrane region" description="Helical" evidence="7">
    <location>
        <begin position="80"/>
        <end position="100"/>
    </location>
</feature>
<dbReference type="SUPFAM" id="SSF103473">
    <property type="entry name" value="MFS general substrate transporter"/>
    <property type="match status" value="1"/>
</dbReference>
<evidence type="ECO:0000256" key="1">
    <source>
        <dbReference type="ARBA" id="ARBA00004141"/>
    </source>
</evidence>
<dbReference type="EMBL" id="AK373468">
    <property type="protein sequence ID" value="BAK04665.1"/>
    <property type="molecule type" value="mRNA"/>
</dbReference>
<name>F2EBE3_HORVV</name>
<comment type="subcellular location">
    <subcellularLocation>
        <location evidence="1">Membrane</location>
        <topology evidence="1">Multi-pass membrane protein</topology>
    </subcellularLocation>
</comment>